<evidence type="ECO:0000256" key="1">
    <source>
        <dbReference type="SAM" id="MobiDB-lite"/>
    </source>
</evidence>
<protein>
    <submittedName>
        <fullName evidence="2">Uncharacterized protein</fullName>
    </submittedName>
</protein>
<dbReference type="EMBL" id="JBBPBN010000996">
    <property type="protein sequence ID" value="KAK8480733.1"/>
    <property type="molecule type" value="Genomic_DNA"/>
</dbReference>
<sequence length="92" mass="10257">MNTGRETPRYQGRHLSPRENNGDNIPVGNSRYNPIFVDFETSKSVHDHDIPLVAHSTVLDSPIIVTDADLLASPILAYDVTILPLQSLLKMF</sequence>
<reference evidence="2 3" key="1">
    <citation type="journal article" date="2024" name="G3 (Bethesda)">
        <title>Genome assembly of Hibiscus sabdariffa L. provides insights into metabolisms of medicinal natural products.</title>
        <authorList>
            <person name="Kim T."/>
        </authorList>
    </citation>
    <scope>NUCLEOTIDE SEQUENCE [LARGE SCALE GENOMIC DNA]</scope>
    <source>
        <strain evidence="2">TK-2024</strain>
        <tissue evidence="2">Old leaves</tissue>
    </source>
</reference>
<evidence type="ECO:0000313" key="3">
    <source>
        <dbReference type="Proteomes" id="UP001396334"/>
    </source>
</evidence>
<evidence type="ECO:0000313" key="2">
    <source>
        <dbReference type="EMBL" id="KAK8480733.1"/>
    </source>
</evidence>
<proteinExistence type="predicted"/>
<accession>A0ABR1ZJK2</accession>
<keyword evidence="3" id="KW-1185">Reference proteome</keyword>
<organism evidence="2 3">
    <name type="scientific">Hibiscus sabdariffa</name>
    <name type="common">roselle</name>
    <dbReference type="NCBI Taxonomy" id="183260"/>
    <lineage>
        <taxon>Eukaryota</taxon>
        <taxon>Viridiplantae</taxon>
        <taxon>Streptophyta</taxon>
        <taxon>Embryophyta</taxon>
        <taxon>Tracheophyta</taxon>
        <taxon>Spermatophyta</taxon>
        <taxon>Magnoliopsida</taxon>
        <taxon>eudicotyledons</taxon>
        <taxon>Gunneridae</taxon>
        <taxon>Pentapetalae</taxon>
        <taxon>rosids</taxon>
        <taxon>malvids</taxon>
        <taxon>Malvales</taxon>
        <taxon>Malvaceae</taxon>
        <taxon>Malvoideae</taxon>
        <taxon>Hibiscus</taxon>
    </lineage>
</organism>
<comment type="caution">
    <text evidence="2">The sequence shown here is derived from an EMBL/GenBank/DDBJ whole genome shotgun (WGS) entry which is preliminary data.</text>
</comment>
<feature type="region of interest" description="Disordered" evidence="1">
    <location>
        <begin position="1"/>
        <end position="27"/>
    </location>
</feature>
<dbReference type="Proteomes" id="UP001396334">
    <property type="component" value="Unassembled WGS sequence"/>
</dbReference>
<name>A0ABR1ZJK2_9ROSI</name>
<gene>
    <name evidence="2" type="ORF">V6N11_084373</name>
</gene>